<name>A0A523UT00_UNCT6</name>
<gene>
    <name evidence="2" type="ORF">E3J62_06900</name>
</gene>
<keyword evidence="1" id="KW-0812">Transmembrane</keyword>
<protein>
    <submittedName>
        <fullName evidence="2">DUF2905 domain-containing protein</fullName>
    </submittedName>
</protein>
<keyword evidence="1" id="KW-0472">Membrane</keyword>
<dbReference type="Pfam" id="PF11146">
    <property type="entry name" value="DUF2905"/>
    <property type="match status" value="1"/>
</dbReference>
<reference evidence="2 3" key="1">
    <citation type="submission" date="2019-03" db="EMBL/GenBank/DDBJ databases">
        <title>Metabolic potential of uncultured bacteria and archaea associated with petroleum seepage in deep-sea sediments.</title>
        <authorList>
            <person name="Dong X."/>
            <person name="Hubert C."/>
        </authorList>
    </citation>
    <scope>NUCLEOTIDE SEQUENCE [LARGE SCALE GENOMIC DNA]</scope>
    <source>
        <strain evidence="2">E44_bin18</strain>
    </source>
</reference>
<dbReference type="InterPro" id="IPR021320">
    <property type="entry name" value="DUF2905"/>
</dbReference>
<dbReference type="PANTHER" id="PTHR36443:SF1">
    <property type="entry name" value="BSR5223 PROTEIN"/>
    <property type="match status" value="1"/>
</dbReference>
<sequence length="71" mass="8111">MTAIGKFFIVSGLVLAVVGLLMLVSARFGFTWRVPGDIFIHRRNFTIYFPIVTMLLVSFVLTVVLNLFFRK</sequence>
<evidence type="ECO:0000313" key="2">
    <source>
        <dbReference type="EMBL" id="TET45683.1"/>
    </source>
</evidence>
<evidence type="ECO:0000313" key="3">
    <source>
        <dbReference type="Proteomes" id="UP000315525"/>
    </source>
</evidence>
<accession>A0A523UT00</accession>
<comment type="caution">
    <text evidence="2">The sequence shown here is derived from an EMBL/GenBank/DDBJ whole genome shotgun (WGS) entry which is preliminary data.</text>
</comment>
<dbReference type="EMBL" id="SOJN01000078">
    <property type="protein sequence ID" value="TET45683.1"/>
    <property type="molecule type" value="Genomic_DNA"/>
</dbReference>
<dbReference type="AlphaFoldDB" id="A0A523UT00"/>
<dbReference type="Proteomes" id="UP000315525">
    <property type="component" value="Unassembled WGS sequence"/>
</dbReference>
<keyword evidence="1" id="KW-1133">Transmembrane helix</keyword>
<evidence type="ECO:0000256" key="1">
    <source>
        <dbReference type="SAM" id="Phobius"/>
    </source>
</evidence>
<proteinExistence type="predicted"/>
<organism evidence="2 3">
    <name type="scientific">candidate division TA06 bacterium</name>
    <dbReference type="NCBI Taxonomy" id="2250710"/>
    <lineage>
        <taxon>Bacteria</taxon>
        <taxon>Bacteria division TA06</taxon>
    </lineage>
</organism>
<feature type="transmembrane region" description="Helical" evidence="1">
    <location>
        <begin position="7"/>
        <end position="27"/>
    </location>
</feature>
<dbReference type="PANTHER" id="PTHR36443">
    <property type="entry name" value="BSR5223 PROTEIN"/>
    <property type="match status" value="1"/>
</dbReference>
<feature type="transmembrane region" description="Helical" evidence="1">
    <location>
        <begin position="47"/>
        <end position="69"/>
    </location>
</feature>